<gene>
    <name evidence="3" type="ORF">GSI_04720</name>
</gene>
<dbReference type="GO" id="GO:0005829">
    <property type="term" value="C:cytosol"/>
    <property type="evidence" value="ECO:0007669"/>
    <property type="project" value="UniProtKB-ARBA"/>
</dbReference>
<dbReference type="AlphaFoldDB" id="A0A2G8SHN2"/>
<name>A0A2G8SHN2_9APHY</name>
<dbReference type="EMBL" id="AYKW01000008">
    <property type="protein sequence ID" value="PIL33270.1"/>
    <property type="molecule type" value="Genomic_DNA"/>
</dbReference>
<comment type="caution">
    <text evidence="3">The sequence shown here is derived from an EMBL/GenBank/DDBJ whole genome shotgun (WGS) entry which is preliminary data.</text>
</comment>
<dbReference type="CDD" id="cd19079">
    <property type="entry name" value="AKR_EcYajO-like"/>
    <property type="match status" value="1"/>
</dbReference>
<evidence type="ECO:0000259" key="2">
    <source>
        <dbReference type="Pfam" id="PF00248"/>
    </source>
</evidence>
<keyword evidence="1" id="KW-0560">Oxidoreductase</keyword>
<evidence type="ECO:0000256" key="1">
    <source>
        <dbReference type="ARBA" id="ARBA00023002"/>
    </source>
</evidence>
<dbReference type="Pfam" id="PF00248">
    <property type="entry name" value="Aldo_ket_red"/>
    <property type="match status" value="1"/>
</dbReference>
<evidence type="ECO:0000313" key="4">
    <source>
        <dbReference type="Proteomes" id="UP000230002"/>
    </source>
</evidence>
<evidence type="ECO:0000313" key="3">
    <source>
        <dbReference type="EMBL" id="PIL33270.1"/>
    </source>
</evidence>
<dbReference type="FunFam" id="3.20.20.100:FF:000004">
    <property type="entry name" value="Oxidoreductase, aldo/keto reductase"/>
    <property type="match status" value="1"/>
</dbReference>
<sequence length="343" mass="38864">MSTTTKMQYVRLGNSGLKVSKIILGCMSYGDTRWQAWVLPEEEAIKHIKYAYDHGITTFDTANIYSFGQSEVILGNAIKKLNLPRDELVILTKVHRPIPKEGFQRIHEDPEAAGVINQHGLSRKHIFDSVQASLRRLQLDYIDVLQCHRFDYTTPIEETMQALHDVVKAGYVRYIGMSSCYAYQFHQMQNYAITHNLTPFISMQNHYSLIYREEEREMFPTLNLFGVGSIPWSPLGRGLLARPLGADNTTRGASDRSQSRHDNDIVHAIRRRVEELAKKKGASMAQVALAWMFAKPLVSAPIVGTTSLANLEDILGSLDVTLTEEEVKFLEEEYRPLPVVGPL</sequence>
<proteinExistence type="predicted"/>
<dbReference type="PANTHER" id="PTHR43364">
    <property type="entry name" value="NADH-SPECIFIC METHYLGLYOXAL REDUCTASE-RELATED"/>
    <property type="match status" value="1"/>
</dbReference>
<dbReference type="STRING" id="1077348.A0A2G8SHN2"/>
<dbReference type="Proteomes" id="UP000230002">
    <property type="component" value="Unassembled WGS sequence"/>
</dbReference>
<dbReference type="SUPFAM" id="SSF51430">
    <property type="entry name" value="NAD(P)-linked oxidoreductase"/>
    <property type="match status" value="1"/>
</dbReference>
<organism evidence="3 4">
    <name type="scientific">Ganoderma sinense ZZ0214-1</name>
    <dbReference type="NCBI Taxonomy" id="1077348"/>
    <lineage>
        <taxon>Eukaryota</taxon>
        <taxon>Fungi</taxon>
        <taxon>Dikarya</taxon>
        <taxon>Basidiomycota</taxon>
        <taxon>Agaricomycotina</taxon>
        <taxon>Agaricomycetes</taxon>
        <taxon>Polyporales</taxon>
        <taxon>Polyporaceae</taxon>
        <taxon>Ganoderma</taxon>
    </lineage>
</organism>
<dbReference type="PANTHER" id="PTHR43364:SF4">
    <property type="entry name" value="NAD(P)-LINKED OXIDOREDUCTASE SUPERFAMILY PROTEIN"/>
    <property type="match status" value="1"/>
</dbReference>
<dbReference type="OrthoDB" id="48988at2759"/>
<dbReference type="InterPro" id="IPR036812">
    <property type="entry name" value="NAD(P)_OxRdtase_dom_sf"/>
</dbReference>
<protein>
    <submittedName>
        <fullName evidence="3">Transporter</fullName>
    </submittedName>
</protein>
<feature type="domain" description="NADP-dependent oxidoreductase" evidence="2">
    <location>
        <begin position="21"/>
        <end position="332"/>
    </location>
</feature>
<dbReference type="Gene3D" id="3.20.20.100">
    <property type="entry name" value="NADP-dependent oxidoreductase domain"/>
    <property type="match status" value="1"/>
</dbReference>
<dbReference type="InterPro" id="IPR023210">
    <property type="entry name" value="NADP_OxRdtase_dom"/>
</dbReference>
<keyword evidence="4" id="KW-1185">Reference proteome</keyword>
<dbReference type="GO" id="GO:0016491">
    <property type="term" value="F:oxidoreductase activity"/>
    <property type="evidence" value="ECO:0007669"/>
    <property type="project" value="UniProtKB-KW"/>
</dbReference>
<reference evidence="3 4" key="1">
    <citation type="journal article" date="2015" name="Sci. Rep.">
        <title>Chromosome-level genome map provides insights into diverse defense mechanisms in the medicinal fungus Ganoderma sinense.</title>
        <authorList>
            <person name="Zhu Y."/>
            <person name="Xu J."/>
            <person name="Sun C."/>
            <person name="Zhou S."/>
            <person name="Xu H."/>
            <person name="Nelson D.R."/>
            <person name="Qian J."/>
            <person name="Song J."/>
            <person name="Luo H."/>
            <person name="Xiang L."/>
            <person name="Li Y."/>
            <person name="Xu Z."/>
            <person name="Ji A."/>
            <person name="Wang L."/>
            <person name="Lu S."/>
            <person name="Hayward A."/>
            <person name="Sun W."/>
            <person name="Li X."/>
            <person name="Schwartz D.C."/>
            <person name="Wang Y."/>
            <person name="Chen S."/>
        </authorList>
    </citation>
    <scope>NUCLEOTIDE SEQUENCE [LARGE SCALE GENOMIC DNA]</scope>
    <source>
        <strain evidence="3 4">ZZ0214-1</strain>
    </source>
</reference>
<dbReference type="InterPro" id="IPR050523">
    <property type="entry name" value="AKR_Detox_Biosynth"/>
</dbReference>
<accession>A0A2G8SHN2</accession>